<dbReference type="SMART" id="SM00073">
    <property type="entry name" value="HPT"/>
    <property type="match status" value="1"/>
</dbReference>
<dbReference type="SUPFAM" id="SSF160246">
    <property type="entry name" value="EspE N-terminal domain-like"/>
    <property type="match status" value="1"/>
</dbReference>
<proteinExistence type="predicted"/>
<dbReference type="InterPro" id="IPR036061">
    <property type="entry name" value="CheW-like_dom_sf"/>
</dbReference>
<evidence type="ECO:0000256" key="6">
    <source>
        <dbReference type="ARBA" id="ARBA00022679"/>
    </source>
</evidence>
<evidence type="ECO:0000256" key="12">
    <source>
        <dbReference type="PROSITE-ProRule" id="PRU00110"/>
    </source>
</evidence>
<dbReference type="PANTHER" id="PTHR43395">
    <property type="entry name" value="SENSOR HISTIDINE KINASE CHEA"/>
    <property type="match status" value="1"/>
</dbReference>
<dbReference type="PROSITE" id="PS50109">
    <property type="entry name" value="HIS_KIN"/>
    <property type="match status" value="1"/>
</dbReference>
<evidence type="ECO:0000259" key="13">
    <source>
        <dbReference type="PROSITE" id="PS50109"/>
    </source>
</evidence>
<dbReference type="EC" id="2.7.13.3" evidence="2"/>
<evidence type="ECO:0000256" key="9">
    <source>
        <dbReference type="ARBA" id="ARBA00022840"/>
    </source>
</evidence>
<dbReference type="InterPro" id="IPR037257">
    <property type="entry name" value="T2SS_E_N_sf"/>
</dbReference>
<dbReference type="Gene3D" id="3.30.565.10">
    <property type="entry name" value="Histidine kinase-like ATPase, C-terminal domain"/>
    <property type="match status" value="1"/>
</dbReference>
<dbReference type="InterPro" id="IPR036641">
    <property type="entry name" value="HPT_dom_sf"/>
</dbReference>
<dbReference type="InterPro" id="IPR036890">
    <property type="entry name" value="HATPase_C_sf"/>
</dbReference>
<dbReference type="PRINTS" id="PR00344">
    <property type="entry name" value="BCTRLSENSOR"/>
</dbReference>
<dbReference type="InterPro" id="IPR037006">
    <property type="entry name" value="CheA-like_homodim_sf"/>
</dbReference>
<evidence type="ECO:0000256" key="8">
    <source>
        <dbReference type="ARBA" id="ARBA00022777"/>
    </source>
</evidence>
<keyword evidence="8" id="KW-0418">Kinase</keyword>
<dbReference type="SMART" id="SM00260">
    <property type="entry name" value="CheW"/>
    <property type="match status" value="1"/>
</dbReference>
<dbReference type="Pfam" id="PF02518">
    <property type="entry name" value="HATPase_c"/>
    <property type="match status" value="1"/>
</dbReference>
<dbReference type="InterPro" id="IPR003594">
    <property type="entry name" value="HATPase_dom"/>
</dbReference>
<evidence type="ECO:0000256" key="4">
    <source>
        <dbReference type="ARBA" id="ARBA00022500"/>
    </source>
</evidence>
<keyword evidence="9" id="KW-0067">ATP-binding</keyword>
<evidence type="ECO:0000256" key="10">
    <source>
        <dbReference type="ARBA" id="ARBA00023012"/>
    </source>
</evidence>
<reference evidence="16 17" key="1">
    <citation type="submission" date="2021-12" db="EMBL/GenBank/DDBJ databases">
        <title>Genome seq of p7.</title>
        <authorList>
            <person name="Seo T."/>
        </authorList>
    </citation>
    <scope>NUCLEOTIDE SEQUENCE [LARGE SCALE GENOMIC DNA]</scope>
    <source>
        <strain evidence="16 17">P7</strain>
    </source>
</reference>
<sequence>MNLNEALQTFFAESRALLHDMEDALLRLEEEPGDADALNAVFRAAHTIKGSAGLFGLSAIVEFTHEAESVLDLARDGRLDVDDALCGLLLQCKDHIEALLRQAEDGGPLDEQARATGGSLTARLLALNGHAASAGAALDLPAGATAQPLPPGDLDIDQGDCWHISLRFGPDVLRQGMDPASFIRYLGTFGQLVRVATVPASLPGLAALDAERCYLGFEIRYRSDCDKQAIESAFEFVREDCQLRILPPGSRVADFVNLIRQLPEDKLRLGDLLVSCGAVTQSELDAALKGQELHAELRPPLGQILVDEQVVRPEVVNAALSKQNEVRARQSQEAMYIRVLADKLDALINQVGELVIAGAGVSLLAQRNRDAALQEAMSSMSRLIEEVRDGAMRLRMVQIGETFGRFRRVVRDVSKELGKDIELQIHGGETELDKSIVERLGDPLTHLVRNAMDHGIEPPEVRVARGKPARATIELRAYHDAGSIVTEVRDDGGGLDRERILAKAIERGLATPGQELSDAEVWNLVFEPGFSTAAQVSNLSGRGVGMDVVRSGIEALRGSVEIESTAGQGSTIRIRLPLTLAIIDGFLMRVADVHLVVPLDMVLECVELAPEHAAGMNYCDLRGEVLPLLRLREHFALTGPRGRRQNIVVVRTHGGKAGLVVDELKGELQAVMKPLGDLFAAVRGVTGSTILGSGEVALALDVPSLLEQACVRRPAAAATAP</sequence>
<evidence type="ECO:0000256" key="11">
    <source>
        <dbReference type="ARBA" id="ARBA00035100"/>
    </source>
</evidence>
<dbReference type="SUPFAM" id="SSF47226">
    <property type="entry name" value="Histidine-containing phosphotransfer domain, HPT domain"/>
    <property type="match status" value="1"/>
</dbReference>
<evidence type="ECO:0000259" key="14">
    <source>
        <dbReference type="PROSITE" id="PS50851"/>
    </source>
</evidence>
<keyword evidence="7" id="KW-0547">Nucleotide-binding</keyword>
<comment type="caution">
    <text evidence="16">The sequence shown here is derived from an EMBL/GenBank/DDBJ whole genome shotgun (WGS) entry which is preliminary data.</text>
</comment>
<dbReference type="InterPro" id="IPR002545">
    <property type="entry name" value="CheW-lke_dom"/>
</dbReference>
<dbReference type="Pfam" id="PF01584">
    <property type="entry name" value="CheW"/>
    <property type="match status" value="1"/>
</dbReference>
<keyword evidence="17" id="KW-1185">Reference proteome</keyword>
<feature type="domain" description="Histidine kinase" evidence="13">
    <location>
        <begin position="292"/>
        <end position="580"/>
    </location>
</feature>
<name>A0ABS8XK14_9BURK</name>
<evidence type="ECO:0000256" key="3">
    <source>
        <dbReference type="ARBA" id="ARBA00021495"/>
    </source>
</evidence>
<dbReference type="SMART" id="SM01231">
    <property type="entry name" value="H-kinase_dim"/>
    <property type="match status" value="1"/>
</dbReference>
<comment type="catalytic activity">
    <reaction evidence="1">
        <text>ATP + protein L-histidine = ADP + protein N-phospho-L-histidine.</text>
        <dbReference type="EC" id="2.7.13.3"/>
    </reaction>
</comment>
<dbReference type="Gene3D" id="1.10.287.560">
    <property type="entry name" value="Histidine kinase CheA-like, homodimeric domain"/>
    <property type="match status" value="1"/>
</dbReference>
<dbReference type="InterPro" id="IPR004105">
    <property type="entry name" value="CheA-like_dim"/>
</dbReference>
<dbReference type="Pfam" id="PF02895">
    <property type="entry name" value="H-kinase_dim"/>
    <property type="match status" value="1"/>
</dbReference>
<dbReference type="InterPro" id="IPR036097">
    <property type="entry name" value="HisK_dim/P_sf"/>
</dbReference>
<keyword evidence="5 12" id="KW-0597">Phosphoprotein</keyword>
<keyword evidence="4" id="KW-0145">Chemotaxis</keyword>
<evidence type="ECO:0000256" key="1">
    <source>
        <dbReference type="ARBA" id="ARBA00000085"/>
    </source>
</evidence>
<gene>
    <name evidence="16" type="ORF">LXT12_16905</name>
</gene>
<organism evidence="16 17">
    <name type="scientific">Pelomonas caseinilytica</name>
    <dbReference type="NCBI Taxonomy" id="2906763"/>
    <lineage>
        <taxon>Bacteria</taxon>
        <taxon>Pseudomonadati</taxon>
        <taxon>Pseudomonadota</taxon>
        <taxon>Betaproteobacteria</taxon>
        <taxon>Burkholderiales</taxon>
        <taxon>Sphaerotilaceae</taxon>
        <taxon>Roseateles</taxon>
    </lineage>
</organism>
<dbReference type="Pfam" id="PF01627">
    <property type="entry name" value="Hpt"/>
    <property type="match status" value="1"/>
</dbReference>
<dbReference type="Proteomes" id="UP001201463">
    <property type="component" value="Unassembled WGS sequence"/>
</dbReference>
<evidence type="ECO:0000256" key="7">
    <source>
        <dbReference type="ARBA" id="ARBA00022741"/>
    </source>
</evidence>
<dbReference type="SUPFAM" id="SSF55874">
    <property type="entry name" value="ATPase domain of HSP90 chaperone/DNA topoisomerase II/histidine kinase"/>
    <property type="match status" value="1"/>
</dbReference>
<evidence type="ECO:0000256" key="2">
    <source>
        <dbReference type="ARBA" id="ARBA00012438"/>
    </source>
</evidence>
<dbReference type="EMBL" id="JAJTWT010000007">
    <property type="protein sequence ID" value="MCE4538933.1"/>
    <property type="molecule type" value="Genomic_DNA"/>
</dbReference>
<dbReference type="InterPro" id="IPR008207">
    <property type="entry name" value="Sig_transdc_His_kin_Hpt_dom"/>
</dbReference>
<dbReference type="InterPro" id="IPR051315">
    <property type="entry name" value="Bact_Chemotaxis_CheA"/>
</dbReference>
<dbReference type="Gene3D" id="1.20.120.160">
    <property type="entry name" value="HPT domain"/>
    <property type="match status" value="1"/>
</dbReference>
<comment type="function">
    <text evidence="11">Involved in the transmission of sensory signals from the chemoreceptors to the flagellar motors. CheA is autophosphorylated; it can transfer its phosphate group to either CheB or CheY.</text>
</comment>
<dbReference type="Gene3D" id="2.30.30.40">
    <property type="entry name" value="SH3 Domains"/>
    <property type="match status" value="1"/>
</dbReference>
<dbReference type="InterPro" id="IPR004358">
    <property type="entry name" value="Sig_transdc_His_kin-like_C"/>
</dbReference>
<feature type="domain" description="HPt" evidence="15">
    <location>
        <begin position="1"/>
        <end position="103"/>
    </location>
</feature>
<evidence type="ECO:0000256" key="5">
    <source>
        <dbReference type="ARBA" id="ARBA00022553"/>
    </source>
</evidence>
<feature type="domain" description="CheW-like" evidence="14">
    <location>
        <begin position="572"/>
        <end position="711"/>
    </location>
</feature>
<accession>A0ABS8XK14</accession>
<dbReference type="InterPro" id="IPR005467">
    <property type="entry name" value="His_kinase_dom"/>
</dbReference>
<dbReference type="SUPFAM" id="SSF50341">
    <property type="entry name" value="CheW-like"/>
    <property type="match status" value="1"/>
</dbReference>
<evidence type="ECO:0000259" key="15">
    <source>
        <dbReference type="PROSITE" id="PS50894"/>
    </source>
</evidence>
<dbReference type="CDD" id="cd16916">
    <property type="entry name" value="HATPase_CheA-like"/>
    <property type="match status" value="1"/>
</dbReference>
<dbReference type="SUPFAM" id="SSF47384">
    <property type="entry name" value="Homodimeric domain of signal transducing histidine kinase"/>
    <property type="match status" value="1"/>
</dbReference>
<evidence type="ECO:0000313" key="17">
    <source>
        <dbReference type="Proteomes" id="UP001201463"/>
    </source>
</evidence>
<dbReference type="PROSITE" id="PS50894">
    <property type="entry name" value="HPT"/>
    <property type="match status" value="1"/>
</dbReference>
<feature type="modified residue" description="Phosphohistidine" evidence="12">
    <location>
        <position position="46"/>
    </location>
</feature>
<evidence type="ECO:0000313" key="16">
    <source>
        <dbReference type="EMBL" id="MCE4538933.1"/>
    </source>
</evidence>
<keyword evidence="6" id="KW-0808">Transferase</keyword>
<protein>
    <recommendedName>
        <fullName evidence="3">Chemotaxis protein CheA</fullName>
        <ecNumber evidence="2">2.7.13.3</ecNumber>
    </recommendedName>
</protein>
<dbReference type="PANTHER" id="PTHR43395:SF10">
    <property type="entry name" value="CHEMOTAXIS PROTEIN CHEA"/>
    <property type="match status" value="1"/>
</dbReference>
<dbReference type="PROSITE" id="PS50851">
    <property type="entry name" value="CHEW"/>
    <property type="match status" value="1"/>
</dbReference>
<keyword evidence="10" id="KW-0902">Two-component regulatory system</keyword>
<dbReference type="SMART" id="SM00387">
    <property type="entry name" value="HATPase_c"/>
    <property type="match status" value="1"/>
</dbReference>
<dbReference type="CDD" id="cd00088">
    <property type="entry name" value="HPT"/>
    <property type="match status" value="1"/>
</dbReference>